<keyword evidence="2" id="KW-1185">Reference proteome</keyword>
<gene>
    <name evidence="1" type="ORF">PN36_25575</name>
</gene>
<protein>
    <submittedName>
        <fullName evidence="1">Uncharacterized protein</fullName>
    </submittedName>
</protein>
<sequence>MLSLKQALENKYQKIRNFSYLQAQANVIPFDIMLKPIDTYALESYQKWERRIVDWDWIGIVRKYRKNTKRFEVAIWYQNELMGLALGKPSRAKTLVRINFIEGRTDRPTILRKRIVPITIKVGMNYSVLLQAKKLFIMEPFPELINYYKGQDGFIYVKGTDGKDHPSYLYRTLD</sequence>
<name>A0A0A6P7I5_9GAMM</name>
<dbReference type="AlphaFoldDB" id="A0A0A6P7I5"/>
<evidence type="ECO:0000313" key="2">
    <source>
        <dbReference type="Proteomes" id="UP000030428"/>
    </source>
</evidence>
<reference evidence="1 2" key="1">
    <citation type="journal article" date="2016" name="Front. Microbiol.">
        <title>Single-Cell (Meta-)Genomics of a Dimorphic Candidatus Thiomargarita nelsonii Reveals Genomic Plasticity.</title>
        <authorList>
            <person name="Flood B.E."/>
            <person name="Fliss P."/>
            <person name="Jones D.S."/>
            <person name="Dick G.J."/>
            <person name="Jain S."/>
            <person name="Kaster A.K."/>
            <person name="Winkel M."/>
            <person name="Mussmann M."/>
            <person name="Bailey J."/>
        </authorList>
    </citation>
    <scope>NUCLEOTIDE SEQUENCE [LARGE SCALE GENOMIC DNA]</scope>
    <source>
        <strain evidence="1">Hydrate Ridge</strain>
    </source>
</reference>
<evidence type="ECO:0000313" key="1">
    <source>
        <dbReference type="EMBL" id="KHD06785.1"/>
    </source>
</evidence>
<accession>A0A0A6P7I5</accession>
<dbReference type="Proteomes" id="UP000030428">
    <property type="component" value="Unassembled WGS sequence"/>
</dbReference>
<organism evidence="1 2">
    <name type="scientific">Candidatus Thiomargarita nelsonii</name>
    <dbReference type="NCBI Taxonomy" id="1003181"/>
    <lineage>
        <taxon>Bacteria</taxon>
        <taxon>Pseudomonadati</taxon>
        <taxon>Pseudomonadota</taxon>
        <taxon>Gammaproteobacteria</taxon>
        <taxon>Thiotrichales</taxon>
        <taxon>Thiotrichaceae</taxon>
        <taxon>Thiomargarita</taxon>
    </lineage>
</organism>
<comment type="caution">
    <text evidence="1">The sequence shown here is derived from an EMBL/GenBank/DDBJ whole genome shotgun (WGS) entry which is preliminary data.</text>
</comment>
<dbReference type="EMBL" id="JSZA02000141">
    <property type="protein sequence ID" value="KHD06785.1"/>
    <property type="molecule type" value="Genomic_DNA"/>
</dbReference>
<proteinExistence type="predicted"/>